<dbReference type="EMBL" id="JABXBU010002227">
    <property type="protein sequence ID" value="KAF8773288.1"/>
    <property type="molecule type" value="Genomic_DNA"/>
</dbReference>
<evidence type="ECO:0000256" key="1">
    <source>
        <dbReference type="SAM" id="MobiDB-lite"/>
    </source>
</evidence>
<protein>
    <submittedName>
        <fullName evidence="2">Uncharacterized protein</fullName>
    </submittedName>
</protein>
<proteinExistence type="predicted"/>
<dbReference type="Proteomes" id="UP000807504">
    <property type="component" value="Unassembled WGS sequence"/>
</dbReference>
<accession>A0A8T0EI85</accession>
<feature type="region of interest" description="Disordered" evidence="1">
    <location>
        <begin position="74"/>
        <end position="96"/>
    </location>
</feature>
<gene>
    <name evidence="2" type="ORF">HNY73_015960</name>
</gene>
<reference evidence="2" key="2">
    <citation type="submission" date="2020-06" db="EMBL/GenBank/DDBJ databases">
        <authorList>
            <person name="Sheffer M."/>
        </authorList>
    </citation>
    <scope>NUCLEOTIDE SEQUENCE</scope>
</reference>
<name>A0A8T0EI85_ARGBR</name>
<keyword evidence="3" id="KW-1185">Reference proteome</keyword>
<organism evidence="2 3">
    <name type="scientific">Argiope bruennichi</name>
    <name type="common">Wasp spider</name>
    <name type="synonym">Aranea bruennichi</name>
    <dbReference type="NCBI Taxonomy" id="94029"/>
    <lineage>
        <taxon>Eukaryota</taxon>
        <taxon>Metazoa</taxon>
        <taxon>Ecdysozoa</taxon>
        <taxon>Arthropoda</taxon>
        <taxon>Chelicerata</taxon>
        <taxon>Arachnida</taxon>
        <taxon>Araneae</taxon>
        <taxon>Araneomorphae</taxon>
        <taxon>Entelegynae</taxon>
        <taxon>Araneoidea</taxon>
        <taxon>Araneidae</taxon>
        <taxon>Argiope</taxon>
    </lineage>
</organism>
<comment type="caution">
    <text evidence="2">The sequence shown here is derived from an EMBL/GenBank/DDBJ whole genome shotgun (WGS) entry which is preliminary data.</text>
</comment>
<reference evidence="2" key="1">
    <citation type="journal article" date="2020" name="bioRxiv">
        <title>Chromosome-level reference genome of the European wasp spider Argiope bruennichi: a resource for studies on range expansion and evolutionary adaptation.</title>
        <authorList>
            <person name="Sheffer M.M."/>
            <person name="Hoppe A."/>
            <person name="Krehenwinkel H."/>
            <person name="Uhl G."/>
            <person name="Kuss A.W."/>
            <person name="Jensen L."/>
            <person name="Jensen C."/>
            <person name="Gillespie R.G."/>
            <person name="Hoff K.J."/>
            <person name="Prost S."/>
        </authorList>
    </citation>
    <scope>NUCLEOTIDE SEQUENCE</scope>
</reference>
<dbReference type="AlphaFoldDB" id="A0A8T0EI85"/>
<sequence length="96" mass="11000">MKTASLSQGTNNLNLLSIFLEARRTSAIPLRLPCERPPWRTTQRKKPVMDMAMSREATDSLMRKEHREVHYVADEKVSELKSRPTNQEPPTNSPPV</sequence>
<evidence type="ECO:0000313" key="2">
    <source>
        <dbReference type="EMBL" id="KAF8773288.1"/>
    </source>
</evidence>
<evidence type="ECO:0000313" key="3">
    <source>
        <dbReference type="Proteomes" id="UP000807504"/>
    </source>
</evidence>